<feature type="domain" description="Outer membrane protein beta-barrel" evidence="4">
    <location>
        <begin position="55"/>
        <end position="219"/>
    </location>
</feature>
<dbReference type="RefSeq" id="WP_097122300.1">
    <property type="nucleotide sequence ID" value="NZ_OCND01000005.1"/>
</dbReference>
<dbReference type="SUPFAM" id="SSF56925">
    <property type="entry name" value="OMPA-like"/>
    <property type="match status" value="1"/>
</dbReference>
<evidence type="ECO:0000259" key="4">
    <source>
        <dbReference type="Pfam" id="PF13505"/>
    </source>
</evidence>
<evidence type="ECO:0000256" key="3">
    <source>
        <dbReference type="SAM" id="SignalP"/>
    </source>
</evidence>
<dbReference type="Proteomes" id="UP000219374">
    <property type="component" value="Unassembled WGS sequence"/>
</dbReference>
<protein>
    <submittedName>
        <fullName evidence="5">Outer membrane protein beta-barrel domain-containing protein</fullName>
    </submittedName>
</protein>
<reference evidence="5 6" key="1">
    <citation type="submission" date="2017-09" db="EMBL/GenBank/DDBJ databases">
        <authorList>
            <person name="Ehlers B."/>
            <person name="Leendertz F.H."/>
        </authorList>
    </citation>
    <scope>NUCLEOTIDE SEQUENCE [LARGE SCALE GENOMIC DNA]</scope>
    <source>
        <strain evidence="5 6">CGMCC 1.10978</strain>
    </source>
</reference>
<dbReference type="EMBL" id="OCND01000005">
    <property type="protein sequence ID" value="SOD54904.1"/>
    <property type="molecule type" value="Genomic_DNA"/>
</dbReference>
<dbReference type="InterPro" id="IPR011250">
    <property type="entry name" value="OMP/PagP_B-barrel"/>
</dbReference>
<sequence>MKHPIRYLPLVLAAFALHVNAQSLSPAWDEYRKKDKAAEAPVQEQRPAQPQAPAAPPGAATPQAQPYAAPAASRTPPARGRDDGGFFLGAHGGRGWIYEDIEQRAAAVSAGYRWQTGPWAQVGVEISGGRLDSTREDGYLIPEATYGAIGANARFNFGNSRWFAVVRGGYFSADQDNPYGGDFSTDGGYAGLGIGVDINRHFNISLGYTAFVYADDYYYDDCDDFGDCRFNRADTVMLGIEARF</sequence>
<dbReference type="InterPro" id="IPR027385">
    <property type="entry name" value="Beta-barrel_OMP"/>
</dbReference>
<feature type="chain" id="PRO_5012854894" evidence="3">
    <location>
        <begin position="22"/>
        <end position="244"/>
    </location>
</feature>
<evidence type="ECO:0000256" key="1">
    <source>
        <dbReference type="ARBA" id="ARBA00022729"/>
    </source>
</evidence>
<accession>A0A286D8E8</accession>
<organism evidence="5 6">
    <name type="scientific">Pseudoxanthomonas wuyuanensis</name>
    <dbReference type="NCBI Taxonomy" id="1073196"/>
    <lineage>
        <taxon>Bacteria</taxon>
        <taxon>Pseudomonadati</taxon>
        <taxon>Pseudomonadota</taxon>
        <taxon>Gammaproteobacteria</taxon>
        <taxon>Lysobacterales</taxon>
        <taxon>Lysobacteraceae</taxon>
        <taxon>Pseudoxanthomonas</taxon>
    </lineage>
</organism>
<name>A0A286D8E8_9GAMM</name>
<feature type="signal peptide" evidence="3">
    <location>
        <begin position="1"/>
        <end position="21"/>
    </location>
</feature>
<dbReference type="AlphaFoldDB" id="A0A286D8E8"/>
<dbReference type="Gene3D" id="2.40.160.20">
    <property type="match status" value="1"/>
</dbReference>
<dbReference type="Pfam" id="PF13505">
    <property type="entry name" value="OMP_b-brl"/>
    <property type="match status" value="1"/>
</dbReference>
<feature type="region of interest" description="Disordered" evidence="2">
    <location>
        <begin position="35"/>
        <end position="85"/>
    </location>
</feature>
<keyword evidence="1 3" id="KW-0732">Signal</keyword>
<feature type="compositionally biased region" description="Low complexity" evidence="2">
    <location>
        <begin position="39"/>
        <end position="78"/>
    </location>
</feature>
<keyword evidence="6" id="KW-1185">Reference proteome</keyword>
<evidence type="ECO:0000313" key="6">
    <source>
        <dbReference type="Proteomes" id="UP000219374"/>
    </source>
</evidence>
<gene>
    <name evidence="5" type="ORF">SAMN06296416_105177</name>
</gene>
<evidence type="ECO:0000256" key="2">
    <source>
        <dbReference type="SAM" id="MobiDB-lite"/>
    </source>
</evidence>
<proteinExistence type="predicted"/>
<evidence type="ECO:0000313" key="5">
    <source>
        <dbReference type="EMBL" id="SOD54904.1"/>
    </source>
</evidence>
<dbReference type="OrthoDB" id="6025207at2"/>